<dbReference type="Gramene" id="rna209">
    <property type="protein sequence ID" value="RHN76830.1"/>
    <property type="gene ID" value="gene209"/>
</dbReference>
<dbReference type="AlphaFoldDB" id="A0A396JF72"/>
<accession>A0A396JF72</accession>
<evidence type="ECO:0000313" key="1">
    <source>
        <dbReference type="EMBL" id="RHN76830.1"/>
    </source>
</evidence>
<dbReference type="EMBL" id="PSQE01000001">
    <property type="protein sequence ID" value="RHN76830.1"/>
    <property type="molecule type" value="Genomic_DNA"/>
</dbReference>
<evidence type="ECO:0000313" key="2">
    <source>
        <dbReference type="Proteomes" id="UP000265566"/>
    </source>
</evidence>
<proteinExistence type="predicted"/>
<sequence>MRNQKRREIIEMQEIKILLETNTQYVTKSTPSKYTLVKSNTSTPSIIYILLIPLSMNINQKEINKLYH</sequence>
<comment type="caution">
    <text evidence="1">The sequence shown here is derived from an EMBL/GenBank/DDBJ whole genome shotgun (WGS) entry which is preliminary data.</text>
</comment>
<protein>
    <submittedName>
        <fullName evidence="1">Uncharacterized protein</fullName>
    </submittedName>
</protein>
<dbReference type="Proteomes" id="UP000265566">
    <property type="component" value="Chromosome 1"/>
</dbReference>
<gene>
    <name evidence="1" type="ORF">MtrunA17_Chr1g0148151</name>
</gene>
<name>A0A396JF72_MEDTR</name>
<organism evidence="1 2">
    <name type="scientific">Medicago truncatula</name>
    <name type="common">Barrel medic</name>
    <name type="synonym">Medicago tribuloides</name>
    <dbReference type="NCBI Taxonomy" id="3880"/>
    <lineage>
        <taxon>Eukaryota</taxon>
        <taxon>Viridiplantae</taxon>
        <taxon>Streptophyta</taxon>
        <taxon>Embryophyta</taxon>
        <taxon>Tracheophyta</taxon>
        <taxon>Spermatophyta</taxon>
        <taxon>Magnoliopsida</taxon>
        <taxon>eudicotyledons</taxon>
        <taxon>Gunneridae</taxon>
        <taxon>Pentapetalae</taxon>
        <taxon>rosids</taxon>
        <taxon>fabids</taxon>
        <taxon>Fabales</taxon>
        <taxon>Fabaceae</taxon>
        <taxon>Papilionoideae</taxon>
        <taxon>50 kb inversion clade</taxon>
        <taxon>NPAAA clade</taxon>
        <taxon>Hologalegina</taxon>
        <taxon>IRL clade</taxon>
        <taxon>Trifolieae</taxon>
        <taxon>Medicago</taxon>
    </lineage>
</organism>
<reference evidence="2" key="1">
    <citation type="journal article" date="2018" name="Nat. Plants">
        <title>Whole-genome landscape of Medicago truncatula symbiotic genes.</title>
        <authorList>
            <person name="Pecrix Y."/>
            <person name="Staton S.E."/>
            <person name="Sallet E."/>
            <person name="Lelandais-Briere C."/>
            <person name="Moreau S."/>
            <person name="Carrere S."/>
            <person name="Blein T."/>
            <person name="Jardinaud M.F."/>
            <person name="Latrasse D."/>
            <person name="Zouine M."/>
            <person name="Zahm M."/>
            <person name="Kreplak J."/>
            <person name="Mayjonade B."/>
            <person name="Satge C."/>
            <person name="Perez M."/>
            <person name="Cauet S."/>
            <person name="Marande W."/>
            <person name="Chantry-Darmon C."/>
            <person name="Lopez-Roques C."/>
            <person name="Bouchez O."/>
            <person name="Berard A."/>
            <person name="Debelle F."/>
            <person name="Munos S."/>
            <person name="Bendahmane A."/>
            <person name="Berges H."/>
            <person name="Niebel A."/>
            <person name="Buitink J."/>
            <person name="Frugier F."/>
            <person name="Benhamed M."/>
            <person name="Crespi M."/>
            <person name="Gouzy J."/>
            <person name="Gamas P."/>
        </authorList>
    </citation>
    <scope>NUCLEOTIDE SEQUENCE [LARGE SCALE GENOMIC DNA]</scope>
    <source>
        <strain evidence="2">cv. Jemalong A17</strain>
    </source>
</reference>